<dbReference type="AlphaFoldDB" id="A0A8J5H6L3"/>
<reference evidence="3 4" key="1">
    <citation type="submission" date="2020-08" db="EMBL/GenBank/DDBJ databases">
        <title>Plant Genome Project.</title>
        <authorList>
            <person name="Zhang R.-G."/>
        </authorList>
    </citation>
    <scope>NUCLEOTIDE SEQUENCE [LARGE SCALE GENOMIC DNA]</scope>
    <source>
        <tissue evidence="3">Rhizome</tissue>
    </source>
</reference>
<keyword evidence="2" id="KW-0472">Membrane</keyword>
<evidence type="ECO:0000313" key="4">
    <source>
        <dbReference type="Proteomes" id="UP000734854"/>
    </source>
</evidence>
<dbReference type="PANTHER" id="PTHR46932">
    <property type="entry name" value="HEAVY METAL-ASSOCIATED ISOPRENYLATED PLANT PROTEIN 47"/>
    <property type="match status" value="1"/>
</dbReference>
<dbReference type="PANTHER" id="PTHR46932:SF12">
    <property type="entry name" value="HEAVY METAL-ASSOCIATED ISOPRENYLATED PLANT PROTEIN 47"/>
    <property type="match status" value="1"/>
</dbReference>
<feature type="transmembrane region" description="Helical" evidence="2">
    <location>
        <begin position="15"/>
        <end position="35"/>
    </location>
</feature>
<accession>A0A8J5H6L3</accession>
<dbReference type="EMBL" id="JACMSC010000006">
    <property type="protein sequence ID" value="KAG6517814.1"/>
    <property type="molecule type" value="Genomic_DNA"/>
</dbReference>
<evidence type="ECO:0000256" key="2">
    <source>
        <dbReference type="SAM" id="Phobius"/>
    </source>
</evidence>
<feature type="region of interest" description="Disordered" evidence="1">
    <location>
        <begin position="169"/>
        <end position="199"/>
    </location>
</feature>
<evidence type="ECO:0000313" key="3">
    <source>
        <dbReference type="EMBL" id="KAG6517814.1"/>
    </source>
</evidence>
<sequence>MSLAGSKLWHTPTPYLFGGITAMAILIAMALLFLLCCDRKSPSADGERPSEIAVAVQPLEPRLAVVMAGDSIPSFVATPCNQRSTLSGSALQMSNQPKMVKQKVVMRLPMEDAKRRSKALRTAVGLPGVVSVSLDKDRLTVVGEGIDSVALTVVLRKKMGPVELLSVGDERKDDKIRQPSSSSSSSSAVGTENKSTWLTPPVSYNYAYQAPVQSYYHPYPYEVRSADQENCSIM</sequence>
<comment type="caution">
    <text evidence="3">The sequence shown here is derived from an EMBL/GenBank/DDBJ whole genome shotgun (WGS) entry which is preliminary data.</text>
</comment>
<evidence type="ECO:0000256" key="1">
    <source>
        <dbReference type="SAM" id="MobiDB-lite"/>
    </source>
</evidence>
<dbReference type="InterPro" id="IPR042885">
    <property type="entry name" value="HIPP47/16"/>
</dbReference>
<keyword evidence="2" id="KW-1133">Transmembrane helix</keyword>
<evidence type="ECO:0008006" key="5">
    <source>
        <dbReference type="Google" id="ProtNLM"/>
    </source>
</evidence>
<dbReference type="Gene3D" id="3.30.70.100">
    <property type="match status" value="1"/>
</dbReference>
<organism evidence="3 4">
    <name type="scientific">Zingiber officinale</name>
    <name type="common">Ginger</name>
    <name type="synonym">Amomum zingiber</name>
    <dbReference type="NCBI Taxonomy" id="94328"/>
    <lineage>
        <taxon>Eukaryota</taxon>
        <taxon>Viridiplantae</taxon>
        <taxon>Streptophyta</taxon>
        <taxon>Embryophyta</taxon>
        <taxon>Tracheophyta</taxon>
        <taxon>Spermatophyta</taxon>
        <taxon>Magnoliopsida</taxon>
        <taxon>Liliopsida</taxon>
        <taxon>Zingiberales</taxon>
        <taxon>Zingiberaceae</taxon>
        <taxon>Zingiber</taxon>
    </lineage>
</organism>
<proteinExistence type="predicted"/>
<feature type="compositionally biased region" description="Polar residues" evidence="1">
    <location>
        <begin position="188"/>
        <end position="198"/>
    </location>
</feature>
<dbReference type="Proteomes" id="UP000734854">
    <property type="component" value="Unassembled WGS sequence"/>
</dbReference>
<protein>
    <recommendedName>
        <fullName evidence="5">HMA domain-containing protein</fullName>
    </recommendedName>
</protein>
<keyword evidence="4" id="KW-1185">Reference proteome</keyword>
<keyword evidence="2" id="KW-0812">Transmembrane</keyword>
<gene>
    <name evidence="3" type="ORF">ZIOFF_021213</name>
</gene>
<name>A0A8J5H6L3_ZINOF</name>